<organism evidence="4 5">
    <name type="scientific">Metarhizium robertsii</name>
    <dbReference type="NCBI Taxonomy" id="568076"/>
    <lineage>
        <taxon>Eukaryota</taxon>
        <taxon>Fungi</taxon>
        <taxon>Dikarya</taxon>
        <taxon>Ascomycota</taxon>
        <taxon>Pezizomycotina</taxon>
        <taxon>Sordariomycetes</taxon>
        <taxon>Hypocreomycetidae</taxon>
        <taxon>Hypocreales</taxon>
        <taxon>Clavicipitaceae</taxon>
        <taxon>Metarhizium</taxon>
    </lineage>
</organism>
<keyword evidence="2" id="KW-0812">Transmembrane</keyword>
<sequence length="208" mass="20520">MARMHLGIMKSLFVLAMVLAISQALDVSESANSLGTAASFDNAIGSSRFDMVARAPKGGKGGHSGGDGSSGSGSGSSSGSGSGSSSGSGSCSTSSSSTTNCLSSEKVCGDACIPSSATCCTYGSSLYSYYCLSTERCVSTSSSSLYKCCPSTSSSCTSTSPSANYATAGTLRRATKTCASDAARAGVSAFAIFLMSSVLTAGLVLGRI</sequence>
<proteinExistence type="predicted"/>
<dbReference type="AlphaFoldDB" id="A0A0A1UMT6"/>
<accession>A0A0A1UMT6</accession>
<evidence type="ECO:0000313" key="5">
    <source>
        <dbReference type="Proteomes" id="UP000030151"/>
    </source>
</evidence>
<keyword evidence="3" id="KW-0732">Signal</keyword>
<dbReference type="HOGENOM" id="CLU_1378431_0_0_1"/>
<feature type="transmembrane region" description="Helical" evidence="2">
    <location>
        <begin position="185"/>
        <end position="205"/>
    </location>
</feature>
<evidence type="ECO:0000256" key="3">
    <source>
        <dbReference type="SAM" id="SignalP"/>
    </source>
</evidence>
<reference evidence="4 5" key="1">
    <citation type="submission" date="2014-02" db="EMBL/GenBank/DDBJ databases">
        <title>The genome sequence of the entomopathogenic fungus Metarhizium robertsii ARSEF 2575.</title>
        <authorList>
            <person name="Giuliano Garisto Donzelli B."/>
            <person name="Roe B.A."/>
            <person name="Macmil S.L."/>
            <person name="Krasnoff S.B."/>
            <person name="Gibson D.M."/>
        </authorList>
    </citation>
    <scope>NUCLEOTIDE SEQUENCE [LARGE SCALE GENOMIC DNA]</scope>
    <source>
        <strain evidence="4 5">ARSEF 2575</strain>
    </source>
</reference>
<gene>
    <name evidence="4" type="ORF">X797_011660</name>
</gene>
<evidence type="ECO:0000256" key="1">
    <source>
        <dbReference type="SAM" id="MobiDB-lite"/>
    </source>
</evidence>
<keyword evidence="2" id="KW-0472">Membrane</keyword>
<name>A0A0A1UMT6_9HYPO</name>
<dbReference type="Proteomes" id="UP000030151">
    <property type="component" value="Unassembled WGS sequence"/>
</dbReference>
<feature type="region of interest" description="Disordered" evidence="1">
    <location>
        <begin position="55"/>
        <end position="100"/>
    </location>
</feature>
<protein>
    <submittedName>
        <fullName evidence="4">Uncharacterized protein</fullName>
    </submittedName>
</protein>
<feature type="chain" id="PRO_5001991710" evidence="3">
    <location>
        <begin position="25"/>
        <end position="208"/>
    </location>
</feature>
<dbReference type="EMBL" id="JELW01000090">
    <property type="protein sequence ID" value="EXU95257.1"/>
    <property type="molecule type" value="Genomic_DNA"/>
</dbReference>
<feature type="compositionally biased region" description="Gly residues" evidence="1">
    <location>
        <begin position="58"/>
        <end position="86"/>
    </location>
</feature>
<keyword evidence="2" id="KW-1133">Transmembrane helix</keyword>
<evidence type="ECO:0000256" key="2">
    <source>
        <dbReference type="SAM" id="Phobius"/>
    </source>
</evidence>
<feature type="signal peptide" evidence="3">
    <location>
        <begin position="1"/>
        <end position="24"/>
    </location>
</feature>
<feature type="compositionally biased region" description="Low complexity" evidence="1">
    <location>
        <begin position="87"/>
        <end position="97"/>
    </location>
</feature>
<comment type="caution">
    <text evidence="4">The sequence shown here is derived from an EMBL/GenBank/DDBJ whole genome shotgun (WGS) entry which is preliminary data.</text>
</comment>
<evidence type="ECO:0000313" key="4">
    <source>
        <dbReference type="EMBL" id="EXU95257.1"/>
    </source>
</evidence>